<dbReference type="HAMAP" id="MF_00945_B">
    <property type="entry name" value="NusA_B"/>
    <property type="match status" value="1"/>
</dbReference>
<dbReference type="InterPro" id="IPR036555">
    <property type="entry name" value="NusA_N_sf"/>
</dbReference>
<dbReference type="Pfam" id="PF08529">
    <property type="entry name" value="NusA_N"/>
    <property type="match status" value="1"/>
</dbReference>
<dbReference type="InterPro" id="IPR025249">
    <property type="entry name" value="TF_NusA_KH_1st"/>
</dbReference>
<dbReference type="SUPFAM" id="SSF50249">
    <property type="entry name" value="Nucleic acid-binding proteins"/>
    <property type="match status" value="1"/>
</dbReference>
<dbReference type="SUPFAM" id="SSF69705">
    <property type="entry name" value="Transcription factor NusA, N-terminal domain"/>
    <property type="match status" value="1"/>
</dbReference>
<feature type="region of interest" description="Disordered" evidence="8">
    <location>
        <begin position="346"/>
        <end position="386"/>
    </location>
</feature>
<name>A0A9D1PYD0_9FIRM</name>
<dbReference type="Gene3D" id="3.30.1480.10">
    <property type="entry name" value="NusA, N-terminal domain"/>
    <property type="match status" value="1"/>
</dbReference>
<comment type="caution">
    <text evidence="11">The sequence shown here is derived from an EMBL/GenBank/DDBJ whole genome shotgun (WGS) entry which is preliminary data.</text>
</comment>
<dbReference type="SUPFAM" id="SSF54814">
    <property type="entry name" value="Prokaryotic type KH domain (KH-domain type II)"/>
    <property type="match status" value="2"/>
</dbReference>
<dbReference type="EMBL" id="DXHS01000030">
    <property type="protein sequence ID" value="HIW02052.1"/>
    <property type="molecule type" value="Genomic_DNA"/>
</dbReference>
<dbReference type="CDD" id="cd04455">
    <property type="entry name" value="S1_NusA"/>
    <property type="match status" value="1"/>
</dbReference>
<evidence type="ECO:0000256" key="2">
    <source>
        <dbReference type="ARBA" id="ARBA00022490"/>
    </source>
</evidence>
<dbReference type="SMART" id="SM00316">
    <property type="entry name" value="S1"/>
    <property type="match status" value="1"/>
</dbReference>
<accession>A0A9D1PYD0</accession>
<proteinExistence type="inferred from homology"/>
<dbReference type="GO" id="GO:0003700">
    <property type="term" value="F:DNA-binding transcription factor activity"/>
    <property type="evidence" value="ECO:0007669"/>
    <property type="project" value="InterPro"/>
</dbReference>
<comment type="subcellular location">
    <subcellularLocation>
        <location evidence="7">Cytoplasm</location>
    </subcellularLocation>
</comment>
<gene>
    <name evidence="7 11" type="primary">nusA</name>
    <name evidence="11" type="ORF">H9892_01790</name>
</gene>
<dbReference type="CDD" id="cd22529">
    <property type="entry name" value="KH-II_NusA_rpt2"/>
    <property type="match status" value="1"/>
</dbReference>
<dbReference type="InterPro" id="IPR010213">
    <property type="entry name" value="TF_NusA"/>
</dbReference>
<keyword evidence="6 7" id="KW-0804">Transcription</keyword>
<comment type="function">
    <text evidence="7">Participates in both transcription termination and antitermination.</text>
</comment>
<keyword evidence="2 7" id="KW-0963">Cytoplasm</keyword>
<dbReference type="SMART" id="SM00322">
    <property type="entry name" value="KH"/>
    <property type="match status" value="2"/>
</dbReference>
<evidence type="ECO:0000256" key="8">
    <source>
        <dbReference type="SAM" id="MobiDB-lite"/>
    </source>
</evidence>
<dbReference type="AlphaFoldDB" id="A0A9D1PYD0"/>
<dbReference type="InterPro" id="IPR012340">
    <property type="entry name" value="NA-bd_OB-fold"/>
</dbReference>
<sequence>MNKEFFTALDLLEKEKKIPKEVFIEALESALALAYKKQFGTSKAIEVLLLPEKNAFKINAYLTVVEEVEDKDTQISLEDAKLIDRKYKVGDRITEEIDSKEFGRIVAQNAKQVIMQKLRDVENSVAYEELAEKEDDLLTVVVRRIDGKYVYVEIKKLEAVLAPNDQLPNDKFYVGERIKVYVKKIRQGSRGPMVQVSRTAPGFVRKLFEAEVPEIKSGQVVIKGLVREPGYRTKMAVYSEDPNIDAVGACVGNRGLRVSSIVAELGGEKIEIIPWCEDVLEFIARALSPAKVIMVEANEEERNAKVIVKDDMLSLAIGKDGQNARLAARLTNWKIDVRPYSAYMKQKEEEEAAEAAAAAEEEAQPEEAPSAEPEDTAEVGEEVTSD</sequence>
<evidence type="ECO:0000256" key="4">
    <source>
        <dbReference type="ARBA" id="ARBA00022884"/>
    </source>
</evidence>
<organism evidence="11 12">
    <name type="scientific">Candidatus Protoclostridium stercorigallinarum</name>
    <dbReference type="NCBI Taxonomy" id="2838741"/>
    <lineage>
        <taxon>Bacteria</taxon>
        <taxon>Bacillati</taxon>
        <taxon>Bacillota</taxon>
        <taxon>Clostridia</taxon>
        <taxon>Candidatus Protoclostridium</taxon>
    </lineage>
</organism>
<dbReference type="InterPro" id="IPR013735">
    <property type="entry name" value="TF_NusA_N"/>
</dbReference>
<dbReference type="Gene3D" id="3.30.300.20">
    <property type="match status" value="2"/>
</dbReference>
<comment type="similarity">
    <text evidence="7">Belongs to the NusA family.</text>
</comment>
<keyword evidence="5 7" id="KW-0805">Transcription regulation</keyword>
<evidence type="ECO:0000256" key="7">
    <source>
        <dbReference type="HAMAP-Rule" id="MF_00945"/>
    </source>
</evidence>
<dbReference type="FunFam" id="3.30.300.20:FF:000005">
    <property type="entry name" value="Transcription termination/antitermination protein NusA"/>
    <property type="match status" value="1"/>
</dbReference>
<protein>
    <recommendedName>
        <fullName evidence="7">Transcription termination/antitermination protein NusA</fullName>
    </recommendedName>
</protein>
<dbReference type="NCBIfam" id="TIGR01953">
    <property type="entry name" value="NusA"/>
    <property type="match status" value="1"/>
</dbReference>
<dbReference type="Pfam" id="PF13184">
    <property type="entry name" value="KH_NusA_1st"/>
    <property type="match status" value="1"/>
</dbReference>
<dbReference type="Pfam" id="PF26594">
    <property type="entry name" value="KH_NusA_2nd"/>
    <property type="match status" value="1"/>
</dbReference>
<feature type="domain" description="K Homology" evidence="10">
    <location>
        <begin position="229"/>
        <end position="301"/>
    </location>
</feature>
<dbReference type="GO" id="GO:0031564">
    <property type="term" value="P:transcription antitermination"/>
    <property type="evidence" value="ECO:0007669"/>
    <property type="project" value="UniProtKB-UniRule"/>
</dbReference>
<dbReference type="InterPro" id="IPR009019">
    <property type="entry name" value="KH_sf_prok-type"/>
</dbReference>
<dbReference type="InterPro" id="IPR058582">
    <property type="entry name" value="KH_NusA_2nd"/>
</dbReference>
<dbReference type="Proteomes" id="UP000823990">
    <property type="component" value="Unassembled WGS sequence"/>
</dbReference>
<evidence type="ECO:0000256" key="6">
    <source>
        <dbReference type="ARBA" id="ARBA00023163"/>
    </source>
</evidence>
<keyword evidence="3 7" id="KW-0889">Transcription antitermination</keyword>
<dbReference type="GO" id="GO:0006353">
    <property type="term" value="P:DNA-templated transcription termination"/>
    <property type="evidence" value="ECO:0007669"/>
    <property type="project" value="UniProtKB-UniRule"/>
</dbReference>
<evidence type="ECO:0000313" key="12">
    <source>
        <dbReference type="Proteomes" id="UP000823990"/>
    </source>
</evidence>
<dbReference type="InterPro" id="IPR004087">
    <property type="entry name" value="KH_dom"/>
</dbReference>
<dbReference type="GO" id="GO:0003723">
    <property type="term" value="F:RNA binding"/>
    <property type="evidence" value="ECO:0007669"/>
    <property type="project" value="UniProtKB-UniRule"/>
</dbReference>
<comment type="subunit">
    <text evidence="7">Monomer. Binds directly to the core enzyme of the DNA-dependent RNA polymerase and to nascent RNA.</text>
</comment>
<dbReference type="InterPro" id="IPR015946">
    <property type="entry name" value="KH_dom-like_a/b"/>
</dbReference>
<dbReference type="CDD" id="cd02134">
    <property type="entry name" value="KH-II_NusA_rpt1"/>
    <property type="match status" value="1"/>
</dbReference>
<feature type="compositionally biased region" description="Acidic residues" evidence="8">
    <location>
        <begin position="349"/>
        <end position="365"/>
    </location>
</feature>
<evidence type="ECO:0000256" key="3">
    <source>
        <dbReference type="ARBA" id="ARBA00022814"/>
    </source>
</evidence>
<feature type="compositionally biased region" description="Acidic residues" evidence="8">
    <location>
        <begin position="372"/>
        <end position="386"/>
    </location>
</feature>
<dbReference type="GO" id="GO:0005829">
    <property type="term" value="C:cytosol"/>
    <property type="evidence" value="ECO:0007669"/>
    <property type="project" value="TreeGrafter"/>
</dbReference>
<reference evidence="11" key="2">
    <citation type="submission" date="2021-04" db="EMBL/GenBank/DDBJ databases">
        <authorList>
            <person name="Gilroy R."/>
        </authorList>
    </citation>
    <scope>NUCLEOTIDE SEQUENCE</scope>
    <source>
        <strain evidence="11">12435</strain>
    </source>
</reference>
<keyword evidence="1 7" id="KW-0806">Transcription termination</keyword>
<feature type="domain" description="S1 motif" evidence="9">
    <location>
        <begin position="133"/>
        <end position="197"/>
    </location>
</feature>
<dbReference type="PANTHER" id="PTHR22648:SF0">
    <property type="entry name" value="TRANSCRIPTION TERMINATION_ANTITERMINATION PROTEIN NUSA"/>
    <property type="match status" value="1"/>
</dbReference>
<feature type="domain" description="K Homology" evidence="10">
    <location>
        <begin position="302"/>
        <end position="368"/>
    </location>
</feature>
<evidence type="ECO:0000259" key="10">
    <source>
        <dbReference type="SMART" id="SM00322"/>
    </source>
</evidence>
<dbReference type="InterPro" id="IPR003029">
    <property type="entry name" value="S1_domain"/>
</dbReference>
<evidence type="ECO:0000259" key="9">
    <source>
        <dbReference type="SMART" id="SM00316"/>
    </source>
</evidence>
<dbReference type="InterPro" id="IPR030842">
    <property type="entry name" value="TF_NusA_bacterial"/>
</dbReference>
<dbReference type="Gene3D" id="2.40.50.140">
    <property type="entry name" value="Nucleic acid-binding proteins"/>
    <property type="match status" value="1"/>
</dbReference>
<keyword evidence="4 7" id="KW-0694">RNA-binding</keyword>
<reference evidence="11" key="1">
    <citation type="journal article" date="2021" name="PeerJ">
        <title>Extensive microbial diversity within the chicken gut microbiome revealed by metagenomics and culture.</title>
        <authorList>
            <person name="Gilroy R."/>
            <person name="Ravi A."/>
            <person name="Getino M."/>
            <person name="Pursley I."/>
            <person name="Horton D.L."/>
            <person name="Alikhan N.F."/>
            <person name="Baker D."/>
            <person name="Gharbi K."/>
            <person name="Hall N."/>
            <person name="Watson M."/>
            <person name="Adriaenssens E.M."/>
            <person name="Foster-Nyarko E."/>
            <person name="Jarju S."/>
            <person name="Secka A."/>
            <person name="Antonio M."/>
            <person name="Oren A."/>
            <person name="Chaudhuri R.R."/>
            <person name="La Ragione R."/>
            <person name="Hildebrand F."/>
            <person name="Pallen M.J."/>
        </authorList>
    </citation>
    <scope>NUCLEOTIDE SEQUENCE</scope>
    <source>
        <strain evidence="11">12435</strain>
    </source>
</reference>
<evidence type="ECO:0000256" key="5">
    <source>
        <dbReference type="ARBA" id="ARBA00023015"/>
    </source>
</evidence>
<dbReference type="FunFam" id="3.30.1480.10:FF:000002">
    <property type="entry name" value="Transcription termination/antitermination protein NusA"/>
    <property type="match status" value="1"/>
</dbReference>
<dbReference type="FunFam" id="3.30.300.20:FF:000002">
    <property type="entry name" value="Transcription termination/antitermination protein NusA"/>
    <property type="match status" value="1"/>
</dbReference>
<evidence type="ECO:0000256" key="1">
    <source>
        <dbReference type="ARBA" id="ARBA00022472"/>
    </source>
</evidence>
<dbReference type="PANTHER" id="PTHR22648">
    <property type="entry name" value="TRANSCRIPTION TERMINATION FACTOR NUSA"/>
    <property type="match status" value="1"/>
</dbReference>
<evidence type="ECO:0000313" key="11">
    <source>
        <dbReference type="EMBL" id="HIW02052.1"/>
    </source>
</evidence>